<dbReference type="VEuPathDB" id="FungiDB:BO70DRAFT_361164"/>
<dbReference type="Proteomes" id="UP000247233">
    <property type="component" value="Unassembled WGS sequence"/>
</dbReference>
<feature type="region of interest" description="Disordered" evidence="1">
    <location>
        <begin position="1"/>
        <end position="50"/>
    </location>
</feature>
<organism evidence="2 3">
    <name type="scientific">Aspergillus heteromorphus CBS 117.55</name>
    <dbReference type="NCBI Taxonomy" id="1448321"/>
    <lineage>
        <taxon>Eukaryota</taxon>
        <taxon>Fungi</taxon>
        <taxon>Dikarya</taxon>
        <taxon>Ascomycota</taxon>
        <taxon>Pezizomycotina</taxon>
        <taxon>Eurotiomycetes</taxon>
        <taxon>Eurotiomycetidae</taxon>
        <taxon>Eurotiales</taxon>
        <taxon>Aspergillaceae</taxon>
        <taxon>Aspergillus</taxon>
        <taxon>Aspergillus subgen. Circumdati</taxon>
    </lineage>
</organism>
<gene>
    <name evidence="2" type="ORF">BO70DRAFT_361164</name>
</gene>
<sequence>MGEDGSPTPRQSRRLAGLAPEHGLEDDQNDPQDVSAMGSSRGGPNLNWDSGVPERRFRRVGERRSLGHLLWMIVKSIFGTPDVIDTPQTPETNFPLLHAVKARRREGDPESGYGLTLFEFQDISGPGVPLDWQGCESALAKSMTVDLEARKRWAVYGAVAIGQLIQFYHCVDGGDVTNIKAKGKYALHMQDDSGLIMGQLNDISQQFIEDLTRDDEADDEEDDEDDGGDTGDTGDTGSDDESDGDDDDDDNNRRAAGDDGPQDSEDSDESNALRAVSGRRPAAPTWLVNFTPAASPKSRSSKATPRSTPRSTPRKTYRSASGNASGDTSEDAAGPTPEDSSITSADSPSNASDDSSVTSEDPPSNASGDHSEDSSEEQFGDDAGDDSGDSSGGDSGPDNGDAWGPVGDNSGSDSGDDERENSEENEEHSRDSSPDPLELTTETGDAAPGDHISYHQGRFRMVIRGRPRTPPGPLSRPSAEDSSPDPLATALEDDSSHVESEADPEYVPESSACEAQPEPDADMNSPQISDVRMLSPRFPLDFNMAGNHPEPDLESLEGGTVIFPQDILKSITGFPRGVARHFLDVHPARENERGSTEKQGAVRGSSWPGV</sequence>
<feature type="compositionally biased region" description="Basic and acidic residues" evidence="1">
    <location>
        <begin position="587"/>
        <end position="596"/>
    </location>
</feature>
<feature type="region of interest" description="Disordered" evidence="1">
    <location>
        <begin position="213"/>
        <end position="553"/>
    </location>
</feature>
<evidence type="ECO:0000313" key="3">
    <source>
        <dbReference type="Proteomes" id="UP000247233"/>
    </source>
</evidence>
<feature type="compositionally biased region" description="Basic residues" evidence="1">
    <location>
        <begin position="457"/>
        <end position="467"/>
    </location>
</feature>
<protein>
    <submittedName>
        <fullName evidence="2">Uncharacterized protein</fullName>
    </submittedName>
</protein>
<accession>A0A317WKN0</accession>
<feature type="compositionally biased region" description="Low complexity" evidence="1">
    <location>
        <begin position="396"/>
        <end position="413"/>
    </location>
</feature>
<feature type="compositionally biased region" description="Acidic residues" evidence="1">
    <location>
        <begin position="414"/>
        <end position="426"/>
    </location>
</feature>
<dbReference type="EMBL" id="MSFL01000009">
    <property type="protein sequence ID" value="PWY84760.1"/>
    <property type="molecule type" value="Genomic_DNA"/>
</dbReference>
<dbReference type="AlphaFoldDB" id="A0A317WKN0"/>
<keyword evidence="3" id="KW-1185">Reference proteome</keyword>
<feature type="compositionally biased region" description="Acidic residues" evidence="1">
    <location>
        <begin position="374"/>
        <end position="388"/>
    </location>
</feature>
<evidence type="ECO:0000313" key="2">
    <source>
        <dbReference type="EMBL" id="PWY84760.1"/>
    </source>
</evidence>
<reference evidence="2 3" key="1">
    <citation type="submission" date="2016-12" db="EMBL/GenBank/DDBJ databases">
        <title>The genomes of Aspergillus section Nigri reveals drivers in fungal speciation.</title>
        <authorList>
            <consortium name="DOE Joint Genome Institute"/>
            <person name="Vesth T.C."/>
            <person name="Nybo J."/>
            <person name="Theobald S."/>
            <person name="Brandl J."/>
            <person name="Frisvad J.C."/>
            <person name="Nielsen K.F."/>
            <person name="Lyhne E.K."/>
            <person name="Kogle M.E."/>
            <person name="Kuo A."/>
            <person name="Riley R."/>
            <person name="Clum A."/>
            <person name="Nolan M."/>
            <person name="Lipzen A."/>
            <person name="Salamov A."/>
            <person name="Henrissat B."/>
            <person name="Wiebenga A."/>
            <person name="De Vries R.P."/>
            <person name="Grigoriev I.V."/>
            <person name="Mortensen U.H."/>
            <person name="Andersen M.R."/>
            <person name="Baker S.E."/>
        </authorList>
    </citation>
    <scope>NUCLEOTIDE SEQUENCE [LARGE SCALE GENOMIC DNA]</scope>
    <source>
        <strain evidence="2 3">CBS 117.55</strain>
    </source>
</reference>
<feature type="compositionally biased region" description="Low complexity" evidence="1">
    <location>
        <begin position="343"/>
        <end position="359"/>
    </location>
</feature>
<feature type="region of interest" description="Disordered" evidence="1">
    <location>
        <begin position="587"/>
        <end position="610"/>
    </location>
</feature>
<dbReference type="OrthoDB" id="4448866at2759"/>
<evidence type="ECO:0000256" key="1">
    <source>
        <dbReference type="SAM" id="MobiDB-lite"/>
    </source>
</evidence>
<feature type="compositionally biased region" description="Acidic residues" evidence="1">
    <location>
        <begin position="237"/>
        <end position="250"/>
    </location>
</feature>
<comment type="caution">
    <text evidence="2">The sequence shown here is derived from an EMBL/GenBank/DDBJ whole genome shotgun (WGS) entry which is preliminary data.</text>
</comment>
<feature type="compositionally biased region" description="Low complexity" evidence="1">
    <location>
        <begin position="291"/>
        <end position="311"/>
    </location>
</feature>
<feature type="compositionally biased region" description="Acidic residues" evidence="1">
    <location>
        <begin position="260"/>
        <end position="269"/>
    </location>
</feature>
<proteinExistence type="predicted"/>
<name>A0A317WKN0_9EURO</name>
<feature type="compositionally biased region" description="Acidic residues" evidence="1">
    <location>
        <begin position="213"/>
        <end position="229"/>
    </location>
</feature>
<dbReference type="GeneID" id="37065216"/>
<dbReference type="RefSeq" id="XP_025400102.1">
    <property type="nucleotide sequence ID" value="XM_025542979.1"/>
</dbReference>